<dbReference type="EMBL" id="FORG01000001">
    <property type="protein sequence ID" value="SFI38716.1"/>
    <property type="molecule type" value="Genomic_DNA"/>
</dbReference>
<name>A0A1I3HSG6_9GAMM</name>
<protein>
    <submittedName>
        <fullName evidence="3">Uncharacterized protein</fullName>
    </submittedName>
</protein>
<organism evidence="3 4">
    <name type="scientific">Xenorhabdus mauleonii</name>
    <dbReference type="NCBI Taxonomy" id="351675"/>
    <lineage>
        <taxon>Bacteria</taxon>
        <taxon>Pseudomonadati</taxon>
        <taxon>Pseudomonadota</taxon>
        <taxon>Gammaproteobacteria</taxon>
        <taxon>Enterobacterales</taxon>
        <taxon>Morganellaceae</taxon>
        <taxon>Xenorhabdus</taxon>
    </lineage>
</organism>
<dbReference type="AlphaFoldDB" id="A0A1I3HSG6"/>
<gene>
    <name evidence="3" type="ORF">SAMN05421680_10150</name>
    <name evidence="2" type="ORF">Xmau_02047</name>
</gene>
<reference evidence="2 5" key="3">
    <citation type="journal article" date="2017" name="Nat. Microbiol.">
        <title>Natural product diversity associated with the nematode symbionts Photorhabdus and Xenorhabdus.</title>
        <authorList>
            <person name="Tobias N.J."/>
            <person name="Wolff H."/>
            <person name="Djahanschiri B."/>
            <person name="Grundmann F."/>
            <person name="Kronenwerth M."/>
            <person name="Shi Y.M."/>
            <person name="Simonyi S."/>
            <person name="Grun P."/>
            <person name="Shapiro-Ilan D."/>
            <person name="Pidot S.J."/>
            <person name="Stinear T.P."/>
            <person name="Ebersberger I."/>
            <person name="Bode H.B."/>
        </authorList>
    </citation>
    <scope>NUCLEOTIDE SEQUENCE [LARGE SCALE GENOMIC DNA]</scope>
    <source>
        <strain evidence="2 5">DSM 17908</strain>
    </source>
</reference>
<proteinExistence type="predicted"/>
<sequence length="39" mass="4553">MAAEMRGWVRMAIESKSDQNNVYMFLLHKVIIMILIVSL</sequence>
<keyword evidence="1" id="KW-0812">Transmembrane</keyword>
<evidence type="ECO:0000313" key="4">
    <source>
        <dbReference type="Proteomes" id="UP000198919"/>
    </source>
</evidence>
<reference evidence="4" key="1">
    <citation type="submission" date="2016-10" db="EMBL/GenBank/DDBJ databases">
        <authorList>
            <person name="Varghese N."/>
            <person name="Submissions S."/>
        </authorList>
    </citation>
    <scope>NUCLEOTIDE SEQUENCE [LARGE SCALE GENOMIC DNA]</scope>
    <source>
        <strain evidence="4">DSM 17908</strain>
    </source>
</reference>
<dbReference type="EMBL" id="NITY01000006">
    <property type="protein sequence ID" value="PHM40286.1"/>
    <property type="molecule type" value="Genomic_DNA"/>
</dbReference>
<keyword evidence="1" id="KW-1133">Transmembrane helix</keyword>
<evidence type="ECO:0000313" key="3">
    <source>
        <dbReference type="EMBL" id="SFI38716.1"/>
    </source>
</evidence>
<dbReference type="Proteomes" id="UP000224607">
    <property type="component" value="Unassembled WGS sequence"/>
</dbReference>
<evidence type="ECO:0000256" key="1">
    <source>
        <dbReference type="SAM" id="Phobius"/>
    </source>
</evidence>
<evidence type="ECO:0000313" key="2">
    <source>
        <dbReference type="EMBL" id="PHM40286.1"/>
    </source>
</evidence>
<accession>A0A1I3HSG6</accession>
<dbReference type="Proteomes" id="UP000198919">
    <property type="component" value="Unassembled WGS sequence"/>
</dbReference>
<keyword evidence="1" id="KW-0472">Membrane</keyword>
<evidence type="ECO:0000313" key="5">
    <source>
        <dbReference type="Proteomes" id="UP000224607"/>
    </source>
</evidence>
<reference evidence="3" key="2">
    <citation type="submission" date="2016-10" db="EMBL/GenBank/DDBJ databases">
        <authorList>
            <person name="de Groot N.N."/>
        </authorList>
    </citation>
    <scope>NUCLEOTIDE SEQUENCE [LARGE SCALE GENOMIC DNA]</scope>
    <source>
        <strain evidence="3">DSM 17908</strain>
    </source>
</reference>
<keyword evidence="5" id="KW-1185">Reference proteome</keyword>
<feature type="transmembrane region" description="Helical" evidence="1">
    <location>
        <begin position="21"/>
        <end position="38"/>
    </location>
</feature>